<evidence type="ECO:0000313" key="2">
    <source>
        <dbReference type="EMBL" id="GHC97811.1"/>
    </source>
</evidence>
<gene>
    <name evidence="2" type="ORF">GCM10007320_52990</name>
</gene>
<evidence type="ECO:0000313" key="3">
    <source>
        <dbReference type="Proteomes" id="UP000626210"/>
    </source>
</evidence>
<dbReference type="Proteomes" id="UP000626210">
    <property type="component" value="Unassembled WGS sequence"/>
</dbReference>
<organism evidence="2 3">
    <name type="scientific">Pseudorhodoferax aquiterrae</name>
    <dbReference type="NCBI Taxonomy" id="747304"/>
    <lineage>
        <taxon>Bacteria</taxon>
        <taxon>Pseudomonadati</taxon>
        <taxon>Pseudomonadota</taxon>
        <taxon>Betaproteobacteria</taxon>
        <taxon>Burkholderiales</taxon>
        <taxon>Comamonadaceae</taxon>
    </lineage>
</organism>
<comment type="caution">
    <text evidence="2">The sequence shown here is derived from an EMBL/GenBank/DDBJ whole genome shotgun (WGS) entry which is preliminary data.</text>
</comment>
<dbReference type="InterPro" id="IPR021727">
    <property type="entry name" value="DUF3299"/>
</dbReference>
<accession>A0ABQ3G8Y6</accession>
<keyword evidence="3" id="KW-1185">Reference proteome</keyword>
<dbReference type="Gene3D" id="2.40.50.870">
    <property type="entry name" value="Protein of unknown function (DUF3299)"/>
    <property type="match status" value="1"/>
</dbReference>
<dbReference type="EMBL" id="BMYK01000024">
    <property type="protein sequence ID" value="GHC97811.1"/>
    <property type="molecule type" value="Genomic_DNA"/>
</dbReference>
<evidence type="ECO:0000256" key="1">
    <source>
        <dbReference type="SAM" id="SignalP"/>
    </source>
</evidence>
<sequence>MNLLRRRACAALACAMLAPAFAREAVFRTIAWDDLLPRDWDPWADFHGAGADLRRLPDDDPRAAAALQRLRKVWDEAPLVAALDGAAVRIPGYVVPLETTAQGLRELLLVPHFGACIHTPPPPANQIVHVRLAQPHKSLSTMDTVWISGRLQLARATTVHGVSGYALAGQRVERYAAPAR</sequence>
<dbReference type="Pfam" id="PF11736">
    <property type="entry name" value="DUF3299"/>
    <property type="match status" value="1"/>
</dbReference>
<dbReference type="RefSeq" id="WP_189689879.1">
    <property type="nucleotide sequence ID" value="NZ_BMYK01000024.1"/>
</dbReference>
<evidence type="ECO:0008006" key="4">
    <source>
        <dbReference type="Google" id="ProtNLM"/>
    </source>
</evidence>
<feature type="chain" id="PRO_5045868105" description="DUF3299 domain-containing protein" evidence="1">
    <location>
        <begin position="23"/>
        <end position="180"/>
    </location>
</feature>
<protein>
    <recommendedName>
        <fullName evidence="4">DUF3299 domain-containing protein</fullName>
    </recommendedName>
</protein>
<reference evidence="3" key="1">
    <citation type="journal article" date="2019" name="Int. J. Syst. Evol. Microbiol.">
        <title>The Global Catalogue of Microorganisms (GCM) 10K type strain sequencing project: providing services to taxonomists for standard genome sequencing and annotation.</title>
        <authorList>
            <consortium name="The Broad Institute Genomics Platform"/>
            <consortium name="The Broad Institute Genome Sequencing Center for Infectious Disease"/>
            <person name="Wu L."/>
            <person name="Ma J."/>
        </authorList>
    </citation>
    <scope>NUCLEOTIDE SEQUENCE [LARGE SCALE GENOMIC DNA]</scope>
    <source>
        <strain evidence="3">KCTC 23314</strain>
    </source>
</reference>
<proteinExistence type="predicted"/>
<name>A0ABQ3G8Y6_9BURK</name>
<keyword evidence="1" id="KW-0732">Signal</keyword>
<feature type="signal peptide" evidence="1">
    <location>
        <begin position="1"/>
        <end position="22"/>
    </location>
</feature>